<protein>
    <recommendedName>
        <fullName evidence="1">Pyrin domain-containing protein</fullName>
    </recommendedName>
</protein>
<dbReference type="Pfam" id="PF02758">
    <property type="entry name" value="PYRIN"/>
    <property type="match status" value="1"/>
</dbReference>
<evidence type="ECO:0000313" key="2">
    <source>
        <dbReference type="EMBL" id="KAK9976566.1"/>
    </source>
</evidence>
<dbReference type="InterPro" id="IPR011029">
    <property type="entry name" value="DEATH-like_dom_sf"/>
</dbReference>
<gene>
    <name evidence="2" type="ORF">ABG768_021771</name>
</gene>
<dbReference type="AlphaFoldDB" id="A0AAW2AS30"/>
<evidence type="ECO:0000313" key="3">
    <source>
        <dbReference type="Proteomes" id="UP001479290"/>
    </source>
</evidence>
<sequence>MMASVEELLEKSLNELLEVELKKFQWHLKIDHTCISRSDVEKADILDTVDKMVACFGPEQAVKITVEILKKMNQNNLAVQLENKHNQ</sequence>
<comment type="caution">
    <text evidence="2">The sequence shown here is derived from an EMBL/GenBank/DDBJ whole genome shotgun (WGS) entry which is preliminary data.</text>
</comment>
<feature type="non-terminal residue" evidence="2">
    <location>
        <position position="87"/>
    </location>
</feature>
<evidence type="ECO:0000259" key="1">
    <source>
        <dbReference type="PROSITE" id="PS50824"/>
    </source>
</evidence>
<keyword evidence="3" id="KW-1185">Reference proteome</keyword>
<dbReference type="Proteomes" id="UP001479290">
    <property type="component" value="Unassembled WGS sequence"/>
</dbReference>
<reference evidence="2 3" key="1">
    <citation type="submission" date="2024-05" db="EMBL/GenBank/DDBJ databases">
        <title>A high-quality chromosomal-level genome assembly of Topmouth culter (Culter alburnus).</title>
        <authorList>
            <person name="Zhao H."/>
        </authorList>
    </citation>
    <scope>NUCLEOTIDE SEQUENCE [LARGE SCALE GENOMIC DNA]</scope>
    <source>
        <strain evidence="2">CATC2023</strain>
        <tissue evidence="2">Muscle</tissue>
    </source>
</reference>
<proteinExistence type="predicted"/>
<dbReference type="InterPro" id="IPR004020">
    <property type="entry name" value="DAPIN"/>
</dbReference>
<dbReference type="PROSITE" id="PS50824">
    <property type="entry name" value="DAPIN"/>
    <property type="match status" value="1"/>
</dbReference>
<organism evidence="2 3">
    <name type="scientific">Culter alburnus</name>
    <name type="common">Topmouth culter</name>
    <dbReference type="NCBI Taxonomy" id="194366"/>
    <lineage>
        <taxon>Eukaryota</taxon>
        <taxon>Metazoa</taxon>
        <taxon>Chordata</taxon>
        <taxon>Craniata</taxon>
        <taxon>Vertebrata</taxon>
        <taxon>Euteleostomi</taxon>
        <taxon>Actinopterygii</taxon>
        <taxon>Neopterygii</taxon>
        <taxon>Teleostei</taxon>
        <taxon>Ostariophysi</taxon>
        <taxon>Cypriniformes</taxon>
        <taxon>Xenocyprididae</taxon>
        <taxon>Xenocypridinae</taxon>
        <taxon>Culter</taxon>
    </lineage>
</organism>
<accession>A0AAW2AS30</accession>
<dbReference type="Gene3D" id="1.10.533.10">
    <property type="entry name" value="Death Domain, Fas"/>
    <property type="match status" value="1"/>
</dbReference>
<dbReference type="CDD" id="cd08321">
    <property type="entry name" value="Pyrin_ASC-like"/>
    <property type="match status" value="1"/>
</dbReference>
<feature type="non-terminal residue" evidence="2">
    <location>
        <position position="1"/>
    </location>
</feature>
<dbReference type="EMBL" id="JAWDJR010000004">
    <property type="protein sequence ID" value="KAK9976566.1"/>
    <property type="molecule type" value="Genomic_DNA"/>
</dbReference>
<name>A0AAW2AS30_CULAL</name>
<dbReference type="SUPFAM" id="SSF47986">
    <property type="entry name" value="DEATH domain"/>
    <property type="match status" value="1"/>
</dbReference>
<feature type="domain" description="Pyrin" evidence="1">
    <location>
        <begin position="1"/>
        <end position="87"/>
    </location>
</feature>
<dbReference type="SMART" id="SM01289">
    <property type="entry name" value="PYRIN"/>
    <property type="match status" value="1"/>
</dbReference>